<feature type="compositionally biased region" description="Acidic residues" evidence="1">
    <location>
        <begin position="83"/>
        <end position="103"/>
    </location>
</feature>
<dbReference type="eggNOG" id="ENOG502SI25">
    <property type="taxonomic scope" value="Eukaryota"/>
</dbReference>
<feature type="compositionally biased region" description="Basic residues" evidence="1">
    <location>
        <begin position="18"/>
        <end position="28"/>
    </location>
</feature>
<feature type="compositionally biased region" description="Low complexity" evidence="1">
    <location>
        <begin position="760"/>
        <end position="779"/>
    </location>
</feature>
<dbReference type="STRING" id="240176.A8NYP2"/>
<feature type="compositionally biased region" description="Low complexity" evidence="1">
    <location>
        <begin position="861"/>
        <end position="871"/>
    </location>
</feature>
<dbReference type="Proteomes" id="UP000001861">
    <property type="component" value="Unassembled WGS sequence"/>
</dbReference>
<proteinExistence type="predicted"/>
<feature type="region of interest" description="Disordered" evidence="1">
    <location>
        <begin position="1"/>
        <end position="217"/>
    </location>
</feature>
<feature type="compositionally biased region" description="Polar residues" evidence="1">
    <location>
        <begin position="698"/>
        <end position="713"/>
    </location>
</feature>
<dbReference type="OrthoDB" id="3254377at2759"/>
<accession>A8NYP2</accession>
<evidence type="ECO:0000256" key="1">
    <source>
        <dbReference type="SAM" id="MobiDB-lite"/>
    </source>
</evidence>
<dbReference type="InParanoid" id="A8NYP2"/>
<protein>
    <submittedName>
        <fullName evidence="2">Uncharacterized protein</fullName>
    </submittedName>
</protein>
<feature type="compositionally biased region" description="Low complexity" evidence="1">
    <location>
        <begin position="831"/>
        <end position="846"/>
    </location>
</feature>
<dbReference type="VEuPathDB" id="FungiDB:CC1G_01394"/>
<feature type="compositionally biased region" description="Polar residues" evidence="1">
    <location>
        <begin position="378"/>
        <end position="391"/>
    </location>
</feature>
<evidence type="ECO:0000313" key="3">
    <source>
        <dbReference type="Proteomes" id="UP000001861"/>
    </source>
</evidence>
<dbReference type="KEGG" id="cci:CC1G_01394"/>
<feature type="compositionally biased region" description="Low complexity" evidence="1">
    <location>
        <begin position="788"/>
        <end position="800"/>
    </location>
</feature>
<dbReference type="OMA" id="HESWMDD"/>
<evidence type="ECO:0000313" key="2">
    <source>
        <dbReference type="EMBL" id="EAU84398.1"/>
    </source>
</evidence>
<feature type="compositionally biased region" description="Low complexity" evidence="1">
    <location>
        <begin position="183"/>
        <end position="200"/>
    </location>
</feature>
<dbReference type="EMBL" id="AACS02000005">
    <property type="protein sequence ID" value="EAU84398.1"/>
    <property type="molecule type" value="Genomic_DNA"/>
</dbReference>
<dbReference type="RefSeq" id="XP_001837482.1">
    <property type="nucleotide sequence ID" value="XM_001837430.1"/>
</dbReference>
<comment type="caution">
    <text evidence="2">The sequence shown here is derived from an EMBL/GenBank/DDBJ whole genome shotgun (WGS) entry which is preliminary data.</text>
</comment>
<keyword evidence="3" id="KW-1185">Reference proteome</keyword>
<feature type="compositionally biased region" description="Low complexity" evidence="1">
    <location>
        <begin position="366"/>
        <end position="377"/>
    </location>
</feature>
<feature type="compositionally biased region" description="Polar residues" evidence="1">
    <location>
        <begin position="123"/>
        <end position="144"/>
    </location>
</feature>
<feature type="compositionally biased region" description="Low complexity" evidence="1">
    <location>
        <begin position="29"/>
        <end position="42"/>
    </location>
</feature>
<organism evidence="2 3">
    <name type="scientific">Coprinopsis cinerea (strain Okayama-7 / 130 / ATCC MYA-4618 / FGSC 9003)</name>
    <name type="common">Inky cap fungus</name>
    <name type="synonym">Hormographiella aspergillata</name>
    <dbReference type="NCBI Taxonomy" id="240176"/>
    <lineage>
        <taxon>Eukaryota</taxon>
        <taxon>Fungi</taxon>
        <taxon>Dikarya</taxon>
        <taxon>Basidiomycota</taxon>
        <taxon>Agaricomycotina</taxon>
        <taxon>Agaricomycetes</taxon>
        <taxon>Agaricomycetidae</taxon>
        <taxon>Agaricales</taxon>
        <taxon>Agaricineae</taxon>
        <taxon>Psathyrellaceae</taxon>
        <taxon>Coprinopsis</taxon>
    </lineage>
</organism>
<feature type="region of interest" description="Disordered" evidence="1">
    <location>
        <begin position="861"/>
        <end position="935"/>
    </location>
</feature>
<feature type="compositionally biased region" description="Polar residues" evidence="1">
    <location>
        <begin position="1"/>
        <end position="15"/>
    </location>
</feature>
<name>A8NYP2_COPC7</name>
<feature type="compositionally biased region" description="Low complexity" evidence="1">
    <location>
        <begin position="729"/>
        <end position="740"/>
    </location>
</feature>
<gene>
    <name evidence="2" type="ORF">CC1G_01394</name>
</gene>
<dbReference type="AlphaFoldDB" id="A8NYP2"/>
<sequence length="989" mass="105750">MLSENVVSQIPSPTAGSPRKKARRRRPSALRLSSDTSGTTSTLPEYSQAPASGARLSNSTWEAEQIPEDSPPDYPGTTRSTDSAEEADEETELTGSDEDEDQDGFFRNQGPQGPFAFVPQHTKAPQSATTSPRPNKSPRPQHSASPRRQKRFLHQQLQVSSPDLFGEYSGSHKRRHSSVLGRSTSTSHLSHKQSLSLSSTPKSRFSKSQTRERDTDSYLDSLLERSVHALEISNTLLQSSMSTQATMSALFSGSTTSLGAFRSNTTPASHYSPAVSNGGTPTRDYSGFHDVDSALEARAIGLSSKLMRNWDMQESWAEELEKIKNGVDSLFANEGEVGQGSSHVRSRRSRSARPDARPNNPVAPVGSQSLPGSSPLSATQLSRTASSSPVQQGRRPSVDLTARSRDAQQVLTRGDEELVSRSLPESIIEPVVPSAQSQLRLAPQDRSNLVSPPPRALTMYIEATSSPVLPKQPENPARSDLTTLILPSTLGIRSTSVSTPNLLLPNSVANTTAPGSVLPPQVTDTVHLPSTPAYNMLSSLAARGVSNGASSSTSNLLSNAAMSNTLRVPVPGRGSSGDATAVSAPSSFVSSFIHRAASGIRRRNSSPPAPSNLRRSISAERNVPSTRRSPRHHPSSITIPAYRNGSPSPHGSTHPALIRRMTPPTEEESQTEGSDSSSDSCVAKQTVLSLRKILDVQPSPSTSKLDASSSTHLSGPREALTRSTSVPNTRAPSTPSRSSSLNRDPSRYQISPRKPPAFMPRSPAPTASAGTSNATASISRLFTKGVHTSSTRPRSPPLRSVMKGKAPRPETPVDAESTPPRPLSLATVSLNNNSPSSTTMHSPTPSLAHFPEFVSRALASGSRSASSSGRSTPKRISFAELPESYSSTKPEGESSGFKTGWRKGGSFHRRKRSGSESSGLNVRRPGSPDEAEKSWWSGWLSPRGLDEREGRDRMYQEDRATRAWGGRMGMALGAGGLGIGHPGMDEWGV</sequence>
<feature type="region of interest" description="Disordered" evidence="1">
    <location>
        <begin position="599"/>
        <end position="847"/>
    </location>
</feature>
<reference evidence="2 3" key="1">
    <citation type="journal article" date="2010" name="Proc. Natl. Acad. Sci. U.S.A.">
        <title>Insights into evolution of multicellular fungi from the assembled chromosomes of the mushroom Coprinopsis cinerea (Coprinus cinereus).</title>
        <authorList>
            <person name="Stajich J.E."/>
            <person name="Wilke S.K."/>
            <person name="Ahren D."/>
            <person name="Au C.H."/>
            <person name="Birren B.W."/>
            <person name="Borodovsky M."/>
            <person name="Burns C."/>
            <person name="Canback B."/>
            <person name="Casselton L.A."/>
            <person name="Cheng C.K."/>
            <person name="Deng J."/>
            <person name="Dietrich F.S."/>
            <person name="Fargo D.C."/>
            <person name="Farman M.L."/>
            <person name="Gathman A.C."/>
            <person name="Goldberg J."/>
            <person name="Guigo R."/>
            <person name="Hoegger P.J."/>
            <person name="Hooker J.B."/>
            <person name="Huggins A."/>
            <person name="James T.Y."/>
            <person name="Kamada T."/>
            <person name="Kilaru S."/>
            <person name="Kodira C."/>
            <person name="Kues U."/>
            <person name="Kupfer D."/>
            <person name="Kwan H.S."/>
            <person name="Lomsadze A."/>
            <person name="Li W."/>
            <person name="Lilly W.W."/>
            <person name="Ma L.J."/>
            <person name="Mackey A.J."/>
            <person name="Manning G."/>
            <person name="Martin F."/>
            <person name="Muraguchi H."/>
            <person name="Natvig D.O."/>
            <person name="Palmerini H."/>
            <person name="Ramesh M.A."/>
            <person name="Rehmeyer C.J."/>
            <person name="Roe B.A."/>
            <person name="Shenoy N."/>
            <person name="Stanke M."/>
            <person name="Ter-Hovhannisyan V."/>
            <person name="Tunlid A."/>
            <person name="Velagapudi R."/>
            <person name="Vision T.J."/>
            <person name="Zeng Q."/>
            <person name="Zolan M.E."/>
            <person name="Pukkila P.J."/>
        </authorList>
    </citation>
    <scope>NUCLEOTIDE SEQUENCE [LARGE SCALE GENOMIC DNA]</scope>
    <source>
        <strain evidence="3">Okayama-7 / 130 / ATCC MYA-4618 / FGSC 9003</strain>
    </source>
</reference>
<feature type="region of interest" description="Disordered" evidence="1">
    <location>
        <begin position="333"/>
        <end position="418"/>
    </location>
</feature>
<dbReference type="GeneID" id="6014038"/>
<feature type="compositionally biased region" description="Low complexity" evidence="1">
    <location>
        <begin position="671"/>
        <end position="680"/>
    </location>
</feature>